<dbReference type="EMBL" id="CP025682">
    <property type="protein sequence ID" value="AUN95357.1"/>
    <property type="molecule type" value="Genomic_DNA"/>
</dbReference>
<feature type="transmembrane region" description="Helical" evidence="1">
    <location>
        <begin position="6"/>
        <end position="26"/>
    </location>
</feature>
<gene>
    <name evidence="2" type="ORF">C0099_10730</name>
</gene>
<evidence type="ECO:0000256" key="1">
    <source>
        <dbReference type="SAM" id="Phobius"/>
    </source>
</evidence>
<keyword evidence="3" id="KW-1185">Reference proteome</keyword>
<dbReference type="CDD" id="cd01324">
    <property type="entry name" value="cbb3_Oxidase_CcoQ"/>
    <property type="match status" value="1"/>
</dbReference>
<dbReference type="KEGG" id="atw:C0099_10730"/>
<dbReference type="OrthoDB" id="8604580at2"/>
<dbReference type="Proteomes" id="UP000242205">
    <property type="component" value="Chromosome"/>
</dbReference>
<keyword evidence="1" id="KW-0812">Transmembrane</keyword>
<proteinExistence type="predicted"/>
<evidence type="ECO:0000313" key="3">
    <source>
        <dbReference type="Proteomes" id="UP000242205"/>
    </source>
</evidence>
<accession>A0A2I6S7Y8</accession>
<dbReference type="RefSeq" id="WP_102247406.1">
    <property type="nucleotide sequence ID" value="NZ_CP025682.1"/>
</dbReference>
<reference evidence="2 3" key="1">
    <citation type="submission" date="2018-01" db="EMBL/GenBank/DDBJ databases">
        <authorList>
            <person name="Fu G.-Y."/>
        </authorList>
    </citation>
    <scope>NUCLEOTIDE SEQUENCE [LARGE SCALE GENOMIC DNA]</scope>
    <source>
        <strain evidence="2 3">SY39</strain>
    </source>
</reference>
<keyword evidence="1" id="KW-1133">Transmembrane helix</keyword>
<dbReference type="AlphaFoldDB" id="A0A2I6S7Y8"/>
<sequence length="64" mass="7286">MDINDLRIIVTVVGFLCFVGICVWAYSRHARKRFDEAAMLPFTEDDEDVSARRDGHTKQGNQNG</sequence>
<name>A0A2I6S7Y8_9RHOO</name>
<evidence type="ECO:0000313" key="2">
    <source>
        <dbReference type="EMBL" id="AUN95357.1"/>
    </source>
</evidence>
<dbReference type="Pfam" id="PF05545">
    <property type="entry name" value="FixQ"/>
    <property type="match status" value="1"/>
</dbReference>
<keyword evidence="1" id="KW-0472">Membrane</keyword>
<organism evidence="2 3">
    <name type="scientific">Pseudazoarcus pumilus</name>
    <dbReference type="NCBI Taxonomy" id="2067960"/>
    <lineage>
        <taxon>Bacteria</taxon>
        <taxon>Pseudomonadati</taxon>
        <taxon>Pseudomonadota</taxon>
        <taxon>Betaproteobacteria</taxon>
        <taxon>Rhodocyclales</taxon>
        <taxon>Zoogloeaceae</taxon>
        <taxon>Pseudazoarcus</taxon>
    </lineage>
</organism>
<dbReference type="InterPro" id="IPR008621">
    <property type="entry name" value="Cbb3-typ_cyt_oxidase_comp"/>
</dbReference>
<protein>
    <submittedName>
        <fullName evidence="2">CcoQ/FixQ family Cbb3-type cytochrome c oxidase assembly chaperone</fullName>
    </submittedName>
</protein>